<sequence length="205" mass="23532">MGEAILQFKEEVVKPTRVQAMKLIDEHCKKYKDELVNDFISHFRQFCVQITNVQKTGAKGKVAHFTYSLLRTQIQQGKGLFLAEATDSSWLLDRTPIRSTYDANWAIKPLFQMEEIWAQELKQQSLTYAGKVTLADFEKLRLQEAGVIHSFVAALIRGALFAAVETQEYAEIDKEDIVEVRVGEYMDWSEAVFKEDRSMKGSIDQ</sequence>
<dbReference type="AlphaFoldDB" id="A0A3P3U5N9"/>
<dbReference type="EMBL" id="RRCN01000001">
    <property type="protein sequence ID" value="RRJ65494.1"/>
    <property type="molecule type" value="Genomic_DNA"/>
</dbReference>
<dbReference type="OrthoDB" id="2536801at2"/>
<dbReference type="RefSeq" id="WP_128633301.1">
    <property type="nucleotide sequence ID" value="NZ_RRCN01000001.1"/>
</dbReference>
<dbReference type="Proteomes" id="UP000267017">
    <property type="component" value="Unassembled WGS sequence"/>
</dbReference>
<gene>
    <name evidence="1" type="ORF">EHV15_23170</name>
</gene>
<evidence type="ECO:0000313" key="2">
    <source>
        <dbReference type="Proteomes" id="UP000267017"/>
    </source>
</evidence>
<organism evidence="1 2">
    <name type="scientific">Paenibacillus oralis</name>
    <dbReference type="NCBI Taxonomy" id="2490856"/>
    <lineage>
        <taxon>Bacteria</taxon>
        <taxon>Bacillati</taxon>
        <taxon>Bacillota</taxon>
        <taxon>Bacilli</taxon>
        <taxon>Bacillales</taxon>
        <taxon>Paenibacillaceae</taxon>
        <taxon>Paenibacillus</taxon>
    </lineage>
</organism>
<proteinExistence type="predicted"/>
<keyword evidence="2" id="KW-1185">Reference proteome</keyword>
<comment type="caution">
    <text evidence="1">The sequence shown here is derived from an EMBL/GenBank/DDBJ whole genome shotgun (WGS) entry which is preliminary data.</text>
</comment>
<evidence type="ECO:0000313" key="1">
    <source>
        <dbReference type="EMBL" id="RRJ65494.1"/>
    </source>
</evidence>
<accession>A0A3P3U5N9</accession>
<protein>
    <submittedName>
        <fullName evidence="1">Uncharacterized protein</fullName>
    </submittedName>
</protein>
<reference evidence="1 2" key="1">
    <citation type="submission" date="2018-11" db="EMBL/GenBank/DDBJ databases">
        <title>Genome sequencing of Paenibacillus sp. KCOM 3021 (= ChDC PVNT-B20).</title>
        <authorList>
            <person name="Kook J.-K."/>
            <person name="Park S.-N."/>
            <person name="Lim Y.K."/>
        </authorList>
    </citation>
    <scope>NUCLEOTIDE SEQUENCE [LARGE SCALE GENOMIC DNA]</scope>
    <source>
        <strain evidence="1 2">KCOM 3021</strain>
    </source>
</reference>
<name>A0A3P3U5N9_9BACL</name>